<organism evidence="8 9">
    <name type="scientific">Hymenolepis diminuta</name>
    <name type="common">Rat tapeworm</name>
    <dbReference type="NCBI Taxonomy" id="6216"/>
    <lineage>
        <taxon>Eukaryota</taxon>
        <taxon>Metazoa</taxon>
        <taxon>Spiralia</taxon>
        <taxon>Lophotrochozoa</taxon>
        <taxon>Platyhelminthes</taxon>
        <taxon>Cestoda</taxon>
        <taxon>Eucestoda</taxon>
        <taxon>Cyclophyllidea</taxon>
        <taxon>Hymenolepididae</taxon>
        <taxon>Hymenolepis</taxon>
    </lineage>
</organism>
<dbReference type="Gene3D" id="1.10.287.70">
    <property type="match status" value="1"/>
</dbReference>
<dbReference type="Pfam" id="PF00520">
    <property type="entry name" value="Ion_trans"/>
    <property type="match status" value="1"/>
</dbReference>
<dbReference type="GO" id="GO:0030553">
    <property type="term" value="F:cGMP binding"/>
    <property type="evidence" value="ECO:0007669"/>
    <property type="project" value="TreeGrafter"/>
</dbReference>
<dbReference type="InterPro" id="IPR014710">
    <property type="entry name" value="RmlC-like_jellyroll"/>
</dbReference>
<dbReference type="GO" id="GO:0005222">
    <property type="term" value="F:intracellularly cAMP-activated cation channel activity"/>
    <property type="evidence" value="ECO:0007669"/>
    <property type="project" value="TreeGrafter"/>
</dbReference>
<keyword evidence="4 6" id="KW-0472">Membrane</keyword>
<gene>
    <name evidence="8" type="ORF">WMSIL1_LOCUS8588</name>
</gene>
<dbReference type="AlphaFoldDB" id="A0A564YQK2"/>
<dbReference type="SUPFAM" id="SSF81324">
    <property type="entry name" value="Voltage-gated potassium channels"/>
    <property type="match status" value="1"/>
</dbReference>
<dbReference type="InterPro" id="IPR021109">
    <property type="entry name" value="Peptidase_aspartic_dom_sf"/>
</dbReference>
<name>A0A564YQK2_HYMDI</name>
<reference evidence="8 9" key="1">
    <citation type="submission" date="2019-07" db="EMBL/GenBank/DDBJ databases">
        <authorList>
            <person name="Jastrzebski P J."/>
            <person name="Paukszto L."/>
            <person name="Jastrzebski P J."/>
        </authorList>
    </citation>
    <scope>NUCLEOTIDE SEQUENCE [LARGE SCALE GENOMIC DNA]</scope>
    <source>
        <strain evidence="8 9">WMS-il1</strain>
    </source>
</reference>
<dbReference type="Gene3D" id="2.40.70.10">
    <property type="entry name" value="Acid Proteases"/>
    <property type="match status" value="1"/>
</dbReference>
<evidence type="ECO:0000256" key="2">
    <source>
        <dbReference type="ARBA" id="ARBA00022692"/>
    </source>
</evidence>
<evidence type="ECO:0000256" key="6">
    <source>
        <dbReference type="SAM" id="Phobius"/>
    </source>
</evidence>
<dbReference type="SUPFAM" id="SSF50630">
    <property type="entry name" value="Acid proteases"/>
    <property type="match status" value="1"/>
</dbReference>
<feature type="compositionally biased region" description="Basic and acidic residues" evidence="5">
    <location>
        <begin position="9"/>
        <end position="20"/>
    </location>
</feature>
<evidence type="ECO:0000256" key="5">
    <source>
        <dbReference type="SAM" id="MobiDB-lite"/>
    </source>
</evidence>
<dbReference type="InterPro" id="IPR050866">
    <property type="entry name" value="CNG_cation_channel"/>
</dbReference>
<dbReference type="GO" id="GO:0005223">
    <property type="term" value="F:intracellularly cGMP-activated cation channel activity"/>
    <property type="evidence" value="ECO:0007669"/>
    <property type="project" value="TreeGrafter"/>
</dbReference>
<dbReference type="GO" id="GO:0017071">
    <property type="term" value="C:intracellular cyclic nucleotide activated cation channel complex"/>
    <property type="evidence" value="ECO:0007669"/>
    <property type="project" value="TreeGrafter"/>
</dbReference>
<protein>
    <recommendedName>
        <fullName evidence="7">Ion transport domain-containing protein</fullName>
    </recommendedName>
</protein>
<dbReference type="InterPro" id="IPR005821">
    <property type="entry name" value="Ion_trans_dom"/>
</dbReference>
<feature type="transmembrane region" description="Helical" evidence="6">
    <location>
        <begin position="88"/>
        <end position="106"/>
    </location>
</feature>
<dbReference type="EMBL" id="CABIJS010000333">
    <property type="protein sequence ID" value="VUZ49496.1"/>
    <property type="molecule type" value="Genomic_DNA"/>
</dbReference>
<comment type="subcellular location">
    <subcellularLocation>
        <location evidence="1">Membrane</location>
        <topology evidence="1">Multi-pass membrane protein</topology>
    </subcellularLocation>
</comment>
<accession>A0A564YQK2</accession>
<sequence length="677" mass="77013">MNSAAEVSRNLERKPPKKESCSCCCFCCQPKSRGHGKENNVLIAISNEQQSVSEGDESTQSFEPKKPLHKRFKEWFETFIMDTSSQLYYRWLGLISLTVLYNCIILPMRTAFTQFHALSPPTWMFFDYCIDLLYILDIWIGSRTGYLEEGLVVTDIKKLRNAYIKKSDCLLDVFSILPTDLLYISQAFTHYASWLRLNRLLKTYKVFEFIARTETRATFPNVFRVTTLTANILILIHFNACIFFEVSSQTGLCGNSFVYPPRSTDDITDESCNLTERWQSIFSQYTYSFYWSTLILTTIGETPKPVRDSEFIFITIDFLAGVLIFATVVGNVGAMIANMNAQKTAFQSQMDSVKSAKTIPLPLGNKTGNRRTANVRSVGYSDLFCLSKDDLWEALTEYPEAKEKLMEAGQQMLRKDNLLDEELLRKAEENQQTNLSKPDKDPEDYIKNVGEFRYEPSVDTGSDITIVSAEAWKSLGLPKLDKAPFKASSASGDAVQLSGATKCEATFKGKSVATVCYVADQDINSSKEEYRRTEDLGQVDGLSRLIENQRAENEEAVIESVSFERDVQHILAESVRNTPTSPEEIRKETEKDAVPQQVAKNPIRQDPVIWPQTETPWTRLYVDFAGPDPSVPPAIEWTGRKIRRHAQEDLQKAKGEGTMEEALRISYWDTDQPRILR</sequence>
<proteinExistence type="predicted"/>
<evidence type="ECO:0000313" key="8">
    <source>
        <dbReference type="EMBL" id="VUZ49496.1"/>
    </source>
</evidence>
<feature type="transmembrane region" description="Helical" evidence="6">
    <location>
        <begin position="311"/>
        <end position="337"/>
    </location>
</feature>
<feature type="region of interest" description="Disordered" evidence="5">
    <location>
        <begin position="1"/>
        <end position="20"/>
    </location>
</feature>
<evidence type="ECO:0000313" key="9">
    <source>
        <dbReference type="Proteomes" id="UP000321570"/>
    </source>
</evidence>
<dbReference type="PANTHER" id="PTHR45638:SF11">
    <property type="entry name" value="CYCLIC NUCLEOTIDE-GATED CATION CHANNEL SUBUNIT A"/>
    <property type="match status" value="1"/>
</dbReference>
<dbReference type="SUPFAM" id="SSF51206">
    <property type="entry name" value="cAMP-binding domain-like"/>
    <property type="match status" value="1"/>
</dbReference>
<dbReference type="Proteomes" id="UP000321570">
    <property type="component" value="Unassembled WGS sequence"/>
</dbReference>
<feature type="compositionally biased region" description="Basic and acidic residues" evidence="5">
    <location>
        <begin position="583"/>
        <end position="593"/>
    </location>
</feature>
<evidence type="ECO:0000256" key="1">
    <source>
        <dbReference type="ARBA" id="ARBA00004141"/>
    </source>
</evidence>
<evidence type="ECO:0000259" key="7">
    <source>
        <dbReference type="Pfam" id="PF00520"/>
    </source>
</evidence>
<dbReference type="InterPro" id="IPR018490">
    <property type="entry name" value="cNMP-bd_dom_sf"/>
</dbReference>
<dbReference type="Gene3D" id="2.60.120.10">
    <property type="entry name" value="Jelly Rolls"/>
    <property type="match status" value="1"/>
</dbReference>
<keyword evidence="9" id="KW-1185">Reference proteome</keyword>
<feature type="domain" description="Ion transport" evidence="7">
    <location>
        <begin position="90"/>
        <end position="343"/>
    </location>
</feature>
<keyword evidence="3 6" id="KW-1133">Transmembrane helix</keyword>
<dbReference type="GO" id="GO:0044877">
    <property type="term" value="F:protein-containing complex binding"/>
    <property type="evidence" value="ECO:0007669"/>
    <property type="project" value="TreeGrafter"/>
</dbReference>
<feature type="region of interest" description="Disordered" evidence="5">
    <location>
        <begin position="576"/>
        <end position="595"/>
    </location>
</feature>
<evidence type="ECO:0000256" key="3">
    <source>
        <dbReference type="ARBA" id="ARBA00022989"/>
    </source>
</evidence>
<evidence type="ECO:0000256" key="4">
    <source>
        <dbReference type="ARBA" id="ARBA00023136"/>
    </source>
</evidence>
<dbReference type="PANTHER" id="PTHR45638">
    <property type="entry name" value="CYCLIC NUCLEOTIDE-GATED CATION CHANNEL SUBUNIT A"/>
    <property type="match status" value="1"/>
</dbReference>
<dbReference type="GO" id="GO:0005886">
    <property type="term" value="C:plasma membrane"/>
    <property type="evidence" value="ECO:0007669"/>
    <property type="project" value="TreeGrafter"/>
</dbReference>
<keyword evidence="2 6" id="KW-0812">Transmembrane</keyword>